<dbReference type="AlphaFoldDB" id="A0A4V2MX34"/>
<accession>A0A4V2MX34</accession>
<organism evidence="1 2">
    <name type="scientific">Steccherinum ochraceum</name>
    <dbReference type="NCBI Taxonomy" id="92696"/>
    <lineage>
        <taxon>Eukaryota</taxon>
        <taxon>Fungi</taxon>
        <taxon>Dikarya</taxon>
        <taxon>Basidiomycota</taxon>
        <taxon>Agaricomycotina</taxon>
        <taxon>Agaricomycetes</taxon>
        <taxon>Polyporales</taxon>
        <taxon>Steccherinaceae</taxon>
        <taxon>Steccherinum</taxon>
    </lineage>
</organism>
<dbReference type="Proteomes" id="UP000292702">
    <property type="component" value="Unassembled WGS sequence"/>
</dbReference>
<dbReference type="Gene3D" id="3.80.10.10">
    <property type="entry name" value="Ribonuclease Inhibitor"/>
    <property type="match status" value="1"/>
</dbReference>
<reference evidence="1 2" key="1">
    <citation type="submission" date="2018-11" db="EMBL/GenBank/DDBJ databases">
        <title>Genome assembly of Steccherinum ochraceum LE-BIN_3174, the white-rot fungus of the Steccherinaceae family (The Residual Polyporoid clade, Polyporales, Basidiomycota).</title>
        <authorList>
            <person name="Fedorova T.V."/>
            <person name="Glazunova O.A."/>
            <person name="Landesman E.O."/>
            <person name="Moiseenko K.V."/>
            <person name="Psurtseva N.V."/>
            <person name="Savinova O.S."/>
            <person name="Shakhova N.V."/>
            <person name="Tyazhelova T.V."/>
            <person name="Vasina D.V."/>
        </authorList>
    </citation>
    <scope>NUCLEOTIDE SEQUENCE [LARGE SCALE GENOMIC DNA]</scope>
    <source>
        <strain evidence="1 2">LE-BIN_3174</strain>
    </source>
</reference>
<gene>
    <name evidence="1" type="ORF">EIP91_010282</name>
</gene>
<evidence type="ECO:0008006" key="3">
    <source>
        <dbReference type="Google" id="ProtNLM"/>
    </source>
</evidence>
<evidence type="ECO:0000313" key="2">
    <source>
        <dbReference type="Proteomes" id="UP000292702"/>
    </source>
</evidence>
<keyword evidence="2" id="KW-1185">Reference proteome</keyword>
<comment type="caution">
    <text evidence="1">The sequence shown here is derived from an EMBL/GenBank/DDBJ whole genome shotgun (WGS) entry which is preliminary data.</text>
</comment>
<sequence length="402" mass="45305">MAMGDETQAVSGLPFPAELIDYVLQPLSDNKKTLSLVSQVSTQFKDFAQRRLFRRIFLNVQSGGTDGEDRVAKYNSFLDATPHVHDYVQDIYILGNIGITIDIRVLRAIIDKHSFLKALTLRQVGLTQDGDVPSPMPLQRPHALQVTLFNCITLRVFAGMLLNSLPSPYNLDLMNFITFPEQGPSEFSKIIQAPRDFRIISGSNFRFMLDFDDTSAIEIFDLDAYTQAIGDIEVISTFMTTNLQRVHHLRLNVWHISEREFQFRDLSSACPSLQTLHIDFQGPASRNALRDMTSMAASQLRVVTQLIESANATRLTTLVFALLLLDNPPKDGPFGLDEQWFALGHAVDRIPNLSSLRLRLSRSFGRMETVKDARKAGGPIRGAVRDCLARIFSSRRDILQFE</sequence>
<proteinExistence type="predicted"/>
<dbReference type="EMBL" id="RWJN01000061">
    <property type="protein sequence ID" value="TCD68627.1"/>
    <property type="molecule type" value="Genomic_DNA"/>
</dbReference>
<evidence type="ECO:0000313" key="1">
    <source>
        <dbReference type="EMBL" id="TCD68627.1"/>
    </source>
</evidence>
<protein>
    <recommendedName>
        <fullName evidence="3">F-box domain-containing protein</fullName>
    </recommendedName>
</protein>
<dbReference type="InterPro" id="IPR032675">
    <property type="entry name" value="LRR_dom_sf"/>
</dbReference>
<name>A0A4V2MX34_9APHY</name>